<reference evidence="2" key="1">
    <citation type="journal article" date="2023" name="G3 (Bethesda)">
        <title>Genome assembly and association tests identify interacting loci associated with vigor, precocity, and sex in interspecific pistachio rootstocks.</title>
        <authorList>
            <person name="Palmer W."/>
            <person name="Jacygrad E."/>
            <person name="Sagayaradj S."/>
            <person name="Cavanaugh K."/>
            <person name="Han R."/>
            <person name="Bertier L."/>
            <person name="Beede B."/>
            <person name="Kafkas S."/>
            <person name="Golino D."/>
            <person name="Preece J."/>
            <person name="Michelmore R."/>
        </authorList>
    </citation>
    <scope>NUCLEOTIDE SEQUENCE [LARGE SCALE GENOMIC DNA]</scope>
</reference>
<keyword evidence="2" id="KW-1185">Reference proteome</keyword>
<protein>
    <submittedName>
        <fullName evidence="1">Uncharacterized protein</fullName>
    </submittedName>
</protein>
<sequence>MTVHNTSFCFVCSHLASGEKEGDELKRNADVAEILKSTQFHKICQSPNPIAPERIIDHECDRILWRGNGIEQLSYIRGESRFSDHRPVCAVFSVEVEKDVVNKISINRLRKGFSCANKKFEYEDCIPQRHSFYDY</sequence>
<accession>A0ACC0YRS7</accession>
<name>A0ACC0YRS7_9ROSI</name>
<evidence type="ECO:0000313" key="1">
    <source>
        <dbReference type="EMBL" id="KAJ0040770.1"/>
    </source>
</evidence>
<gene>
    <name evidence="1" type="ORF">Pint_26629</name>
</gene>
<comment type="caution">
    <text evidence="1">The sequence shown here is derived from an EMBL/GenBank/DDBJ whole genome shotgun (WGS) entry which is preliminary data.</text>
</comment>
<dbReference type="EMBL" id="CM047740">
    <property type="protein sequence ID" value="KAJ0040770.1"/>
    <property type="molecule type" value="Genomic_DNA"/>
</dbReference>
<proteinExistence type="predicted"/>
<dbReference type="Proteomes" id="UP001163603">
    <property type="component" value="Chromosome 5"/>
</dbReference>
<organism evidence="1 2">
    <name type="scientific">Pistacia integerrima</name>
    <dbReference type="NCBI Taxonomy" id="434235"/>
    <lineage>
        <taxon>Eukaryota</taxon>
        <taxon>Viridiplantae</taxon>
        <taxon>Streptophyta</taxon>
        <taxon>Embryophyta</taxon>
        <taxon>Tracheophyta</taxon>
        <taxon>Spermatophyta</taxon>
        <taxon>Magnoliopsida</taxon>
        <taxon>eudicotyledons</taxon>
        <taxon>Gunneridae</taxon>
        <taxon>Pentapetalae</taxon>
        <taxon>rosids</taxon>
        <taxon>malvids</taxon>
        <taxon>Sapindales</taxon>
        <taxon>Anacardiaceae</taxon>
        <taxon>Pistacia</taxon>
    </lineage>
</organism>
<evidence type="ECO:0000313" key="2">
    <source>
        <dbReference type="Proteomes" id="UP001163603"/>
    </source>
</evidence>